<dbReference type="AlphaFoldDB" id="A0A380XSH4"/>
<dbReference type="GeneID" id="67524452"/>
<protein>
    <recommendedName>
        <fullName evidence="2">Biotin transporter</fullName>
    </recommendedName>
</protein>
<evidence type="ECO:0000313" key="4">
    <source>
        <dbReference type="Proteomes" id="UP000465778"/>
    </source>
</evidence>
<dbReference type="EMBL" id="VDEM01000054">
    <property type="protein sequence ID" value="KAF0822533.1"/>
    <property type="molecule type" value="Genomic_DNA"/>
</dbReference>
<dbReference type="Pfam" id="PF02632">
    <property type="entry name" value="BioY"/>
    <property type="match status" value="1"/>
</dbReference>
<comment type="similarity">
    <text evidence="1 2">Belongs to the BioY family.</text>
</comment>
<evidence type="ECO:0000313" key="3">
    <source>
        <dbReference type="EMBL" id="KAF0822533.1"/>
    </source>
</evidence>
<gene>
    <name evidence="3" type="ORF">KIS1582_3680</name>
</gene>
<keyword evidence="2" id="KW-0472">Membrane</keyword>
<keyword evidence="2" id="KW-1003">Cell membrane</keyword>
<keyword evidence="2" id="KW-0813">Transport</keyword>
<evidence type="ECO:0000256" key="2">
    <source>
        <dbReference type="PIRNR" id="PIRNR016661"/>
    </source>
</evidence>
<organism evidence="3 4">
    <name type="scientific">Cytobacillus firmus</name>
    <name type="common">Bacillus firmus</name>
    <dbReference type="NCBI Taxonomy" id="1399"/>
    <lineage>
        <taxon>Bacteria</taxon>
        <taxon>Bacillati</taxon>
        <taxon>Bacillota</taxon>
        <taxon>Bacilli</taxon>
        <taxon>Bacillales</taxon>
        <taxon>Bacillaceae</taxon>
        <taxon>Cytobacillus</taxon>
    </lineage>
</organism>
<dbReference type="OrthoDB" id="9803495at2"/>
<dbReference type="GO" id="GO:0015225">
    <property type="term" value="F:biotin transmembrane transporter activity"/>
    <property type="evidence" value="ECO:0007669"/>
    <property type="project" value="UniProtKB-UniRule"/>
</dbReference>
<name>A0A380XSH4_CYTFI</name>
<dbReference type="PIRSF" id="PIRSF016661">
    <property type="entry name" value="BioY"/>
    <property type="match status" value="1"/>
</dbReference>
<comment type="subcellular location">
    <subcellularLocation>
        <location evidence="2">Cell membrane</location>
        <topology evidence="2">Multi-pass membrane protein</topology>
    </subcellularLocation>
</comment>
<accession>A0A380XSH4</accession>
<dbReference type="PANTHER" id="PTHR34295:SF1">
    <property type="entry name" value="BIOTIN TRANSPORTER BIOY"/>
    <property type="match status" value="1"/>
</dbReference>
<dbReference type="Gene3D" id="1.10.1760.20">
    <property type="match status" value="1"/>
</dbReference>
<dbReference type="RefSeq" id="WP_061793603.1">
    <property type="nucleotide sequence ID" value="NZ_JARMFD010000023.1"/>
</dbReference>
<dbReference type="Proteomes" id="UP000465778">
    <property type="component" value="Unassembled WGS sequence"/>
</dbReference>
<dbReference type="InterPro" id="IPR003784">
    <property type="entry name" value="BioY"/>
</dbReference>
<proteinExistence type="inferred from homology"/>
<comment type="caution">
    <text evidence="3">The sequence shown here is derived from an EMBL/GenBank/DDBJ whole genome shotgun (WGS) entry which is preliminary data.</text>
</comment>
<dbReference type="GO" id="GO:0005886">
    <property type="term" value="C:plasma membrane"/>
    <property type="evidence" value="ECO:0007669"/>
    <property type="project" value="UniProtKB-SubCell"/>
</dbReference>
<dbReference type="PANTHER" id="PTHR34295">
    <property type="entry name" value="BIOTIN TRANSPORTER BIOY"/>
    <property type="match status" value="1"/>
</dbReference>
<sequence length="193" mass="20971">MKDLKTQDLVLCGLFAALMGVGANLSPFLMIGSVPITLQLLFAILAGAVLGSRKGSIAMLVYVFVGLIGAPVFAQFKGGPAQLLSPTFGFVLSFVAVAYVAGKWVGDSQLIKPKHYFMAGTLSLFCNYIIGTNWMYLALLLWADAPAGFSYLMAWSWMLAYLPLDLAVTALAFFLVPKLKQALRRTHHLNTEM</sequence>
<evidence type="ECO:0000256" key="1">
    <source>
        <dbReference type="ARBA" id="ARBA00010692"/>
    </source>
</evidence>
<reference evidence="3 4" key="1">
    <citation type="journal article" date="2020" name="G3 (Bethesda)">
        <title>Whole Genome Sequencing and Comparative Genomics of Two Nematicidal Bacillus Strains Reveals a Wide Range of Possible Virulence Factors.</title>
        <authorList>
            <person name="Susic N."/>
            <person name="Janezic S."/>
            <person name="Rupnik M."/>
            <person name="Geric Stare B."/>
        </authorList>
    </citation>
    <scope>NUCLEOTIDE SEQUENCE [LARGE SCALE GENOMIC DNA]</scope>
    <source>
        <strain evidence="3 4">I-1582</strain>
    </source>
</reference>